<sequence>MRSGSGASRVESGRRGARRTRHPARTRAAPCVRAGRRDPESSISNSIGMRVFEECRVRKLPPVILARAAPAA</sequence>
<dbReference type="Proteomes" id="UP000838878">
    <property type="component" value="Chromosome 9"/>
</dbReference>
<protein>
    <submittedName>
        <fullName evidence="2">Uncharacterized protein</fullName>
    </submittedName>
</protein>
<evidence type="ECO:0000313" key="2">
    <source>
        <dbReference type="EMBL" id="CAH0731728.1"/>
    </source>
</evidence>
<organism evidence="2 3">
    <name type="scientific">Brenthis ino</name>
    <name type="common">lesser marbled fritillary</name>
    <dbReference type="NCBI Taxonomy" id="405034"/>
    <lineage>
        <taxon>Eukaryota</taxon>
        <taxon>Metazoa</taxon>
        <taxon>Ecdysozoa</taxon>
        <taxon>Arthropoda</taxon>
        <taxon>Hexapoda</taxon>
        <taxon>Insecta</taxon>
        <taxon>Pterygota</taxon>
        <taxon>Neoptera</taxon>
        <taxon>Endopterygota</taxon>
        <taxon>Lepidoptera</taxon>
        <taxon>Glossata</taxon>
        <taxon>Ditrysia</taxon>
        <taxon>Papilionoidea</taxon>
        <taxon>Nymphalidae</taxon>
        <taxon>Heliconiinae</taxon>
        <taxon>Argynnini</taxon>
        <taxon>Brenthis</taxon>
    </lineage>
</organism>
<dbReference type="EMBL" id="OV170229">
    <property type="protein sequence ID" value="CAH0731728.1"/>
    <property type="molecule type" value="Genomic_DNA"/>
</dbReference>
<feature type="compositionally biased region" description="Basic residues" evidence="1">
    <location>
        <begin position="15"/>
        <end position="25"/>
    </location>
</feature>
<gene>
    <name evidence="2" type="ORF">BINO364_LOCUS16522</name>
</gene>
<keyword evidence="3" id="KW-1185">Reference proteome</keyword>
<reference evidence="2" key="1">
    <citation type="submission" date="2021-12" db="EMBL/GenBank/DDBJ databases">
        <authorList>
            <person name="Martin H S."/>
        </authorList>
    </citation>
    <scope>NUCLEOTIDE SEQUENCE</scope>
</reference>
<evidence type="ECO:0000313" key="3">
    <source>
        <dbReference type="Proteomes" id="UP000838878"/>
    </source>
</evidence>
<feature type="compositionally biased region" description="Low complexity" evidence="1">
    <location>
        <begin position="1"/>
        <end position="10"/>
    </location>
</feature>
<name>A0A8J9VVP7_9NEOP</name>
<feature type="region of interest" description="Disordered" evidence="1">
    <location>
        <begin position="1"/>
        <end position="43"/>
    </location>
</feature>
<feature type="non-terminal residue" evidence="2">
    <location>
        <position position="72"/>
    </location>
</feature>
<dbReference type="AlphaFoldDB" id="A0A8J9VVP7"/>
<accession>A0A8J9VVP7</accession>
<evidence type="ECO:0000256" key="1">
    <source>
        <dbReference type="SAM" id="MobiDB-lite"/>
    </source>
</evidence>
<proteinExistence type="predicted"/>